<dbReference type="InterPro" id="IPR049453">
    <property type="entry name" value="Memb_transporter_dom"/>
</dbReference>
<dbReference type="InterPro" id="IPR018823">
    <property type="entry name" value="ArAE_2_N"/>
</dbReference>
<feature type="transmembrane region" description="Helical" evidence="6">
    <location>
        <begin position="76"/>
        <end position="96"/>
    </location>
</feature>
<dbReference type="Pfam" id="PF10334">
    <property type="entry name" value="BRE4"/>
    <property type="match status" value="1"/>
</dbReference>
<evidence type="ECO:0000313" key="11">
    <source>
        <dbReference type="Proteomes" id="UP000215127"/>
    </source>
</evidence>
<evidence type="ECO:0000256" key="1">
    <source>
        <dbReference type="ARBA" id="ARBA00004141"/>
    </source>
</evidence>
<dbReference type="GO" id="GO:0016020">
    <property type="term" value="C:membrane"/>
    <property type="evidence" value="ECO:0007669"/>
    <property type="project" value="UniProtKB-SubCell"/>
</dbReference>
<evidence type="ECO:0000256" key="4">
    <source>
        <dbReference type="ARBA" id="ARBA00023136"/>
    </source>
</evidence>
<evidence type="ECO:0000256" key="2">
    <source>
        <dbReference type="ARBA" id="ARBA00022692"/>
    </source>
</evidence>
<keyword evidence="11" id="KW-1185">Reference proteome</keyword>
<feature type="transmembrane region" description="Helical" evidence="6">
    <location>
        <begin position="190"/>
        <end position="209"/>
    </location>
</feature>
<name>A0A1X7RKG5_ZYMT9</name>
<sequence length="1079" mass="120057">MPTDESDRETIVQRPSDQALKHELSKDAAGEAKPSLRSRVASLWTSTGIDLRTYETMFKSALAPTISLAAFQGSGWANFFTTLGYLVIIMTILPVVIMPRSKFLQTMLISVIFVSLASSISLLGIYCMVTARINTTGDQIPGQGGAGTSGLATQGAATAGYNSSASAVAGVWLFFQIFIVSVLRARLPQYNVPCIMWAVVANIACIYGPQFNTMVQGEAFVRRLLLACFTGFGIATGVSLLIFPLTSRVVFFKGMAGYIASLRSALQANLDYMHSLEEDDPFTVARTNTIGDRPPKSEKAKVFKQKLAGLTAVHAKLSTDLAFAKREVAIGKLGPDDLQECFRRLRAIMIPTMNLSCMADIFVRVAEERGWDSSLDMAQASVEDAANADEKIRIETVQEWHELMKYLREPFNAITATLLDGLDHIAITLQLAPKPKSDDVESSGSEPRPGDEAFAVSYARRRLEFLKSKEMMLRGWCNIHDINLPEDFFSNPDADFDAPKWMQEGSLTEPHRQLRKQLYLCLYMEFLLINIGRRVGHLIKVADAFKAHGKLSRSRLVVPGYKRMRKWFRSLFNNRTDTADNEELHGDGNNSNTVYLGSAYSKRRDAEHLPPANAWEKFGDKLRCIPSFFQSSAASFGFRVACATLTIGIVGLLHDTQTFFTKQRLFWAQIMVSIAMSPSAGQSLRGFFLRIAGTSAALVVSWIAWYIGDEHTASIIVFYFIFLHGFAWVMVKQPAYIPGAMIGQITMSLIVGYELQVRTLGVAVATSNGQAYFPVYELGPIRLATVLGGMFVGWIFTWFPYPISEHNLVRKNLGSALYLLANYYSVMHETVGLRLRDEQGDMSNKNSPGRKLEKARMKLYSKTNLNINGLRTQAAFLAWDVPIGGRFPQERYQRLITRMQSILNFMSLVSVASQSFTELREDGGNEHGLKWLAGFQKLVTEASYTSEQVTTLLALLSASVTTEQALPPYLRVPEPYGLSQKLQEMDKDILSVRHIAEPGYASFAVVQIGTKYIHEDLKALVEGVKELVGELDFSYHIVSTADPSRTKSEETLVFTRSKTVYGVSVSMNRCWRSITLPAQ</sequence>
<dbReference type="STRING" id="1276538.A0A1X7RKG5"/>
<dbReference type="Pfam" id="PF13515">
    <property type="entry name" value="FUSC_2"/>
    <property type="match status" value="1"/>
</dbReference>
<evidence type="ECO:0000256" key="5">
    <source>
        <dbReference type="SAM" id="MobiDB-lite"/>
    </source>
</evidence>
<comment type="subcellular location">
    <subcellularLocation>
        <location evidence="1">Membrane</location>
        <topology evidence="1">Multi-pass membrane protein</topology>
    </subcellularLocation>
</comment>
<feature type="transmembrane region" description="Helical" evidence="6">
    <location>
        <begin position="688"/>
        <end position="707"/>
    </location>
</feature>
<evidence type="ECO:0000256" key="3">
    <source>
        <dbReference type="ARBA" id="ARBA00022989"/>
    </source>
</evidence>
<evidence type="ECO:0000259" key="7">
    <source>
        <dbReference type="Pfam" id="PF10334"/>
    </source>
</evidence>
<feature type="region of interest" description="Disordered" evidence="5">
    <location>
        <begin position="1"/>
        <end position="32"/>
    </location>
</feature>
<keyword evidence="4 6" id="KW-0472">Membrane</keyword>
<feature type="transmembrane region" description="Helical" evidence="6">
    <location>
        <begin position="224"/>
        <end position="245"/>
    </location>
</feature>
<feature type="transmembrane region" description="Helical" evidence="6">
    <location>
        <begin position="636"/>
        <end position="653"/>
    </location>
</feature>
<organism evidence="10 11">
    <name type="scientific">Zymoseptoria tritici (strain ST99CH_3D7)</name>
    <dbReference type="NCBI Taxonomy" id="1276538"/>
    <lineage>
        <taxon>Eukaryota</taxon>
        <taxon>Fungi</taxon>
        <taxon>Dikarya</taxon>
        <taxon>Ascomycota</taxon>
        <taxon>Pezizomycotina</taxon>
        <taxon>Dothideomycetes</taxon>
        <taxon>Dothideomycetidae</taxon>
        <taxon>Mycosphaerellales</taxon>
        <taxon>Mycosphaerellaceae</taxon>
        <taxon>Zymoseptoria</taxon>
    </lineage>
</organism>
<evidence type="ECO:0008006" key="12">
    <source>
        <dbReference type="Google" id="ProtNLM"/>
    </source>
</evidence>
<keyword evidence="2 6" id="KW-0812">Transmembrane</keyword>
<dbReference type="EMBL" id="LT853693">
    <property type="protein sequence ID" value="SMQ47507.1"/>
    <property type="molecule type" value="Genomic_DNA"/>
</dbReference>
<keyword evidence="3 6" id="KW-1133">Transmembrane helix</keyword>
<feature type="transmembrane region" description="Helical" evidence="6">
    <location>
        <begin position="783"/>
        <end position="801"/>
    </location>
</feature>
<accession>A0A1X7RKG5</accession>
<evidence type="ECO:0000259" key="8">
    <source>
        <dbReference type="Pfam" id="PF10337"/>
    </source>
</evidence>
<proteinExistence type="predicted"/>
<dbReference type="Pfam" id="PF10337">
    <property type="entry name" value="ArAE_2_N"/>
    <property type="match status" value="1"/>
</dbReference>
<dbReference type="AlphaFoldDB" id="A0A1X7RKG5"/>
<reference evidence="10 11" key="1">
    <citation type="submission" date="2016-06" db="EMBL/GenBank/DDBJ databases">
        <authorList>
            <person name="Kjaerup R.B."/>
            <person name="Dalgaard T.S."/>
            <person name="Juul-Madsen H.R."/>
        </authorList>
    </citation>
    <scope>NUCLEOTIDE SEQUENCE [LARGE SCALE GENOMIC DNA]</scope>
</reference>
<evidence type="ECO:0000259" key="9">
    <source>
        <dbReference type="Pfam" id="PF13515"/>
    </source>
</evidence>
<dbReference type="Proteomes" id="UP000215127">
    <property type="component" value="Chromosome 2"/>
</dbReference>
<gene>
    <name evidence="10" type="ORF">ZT3D7_G2655</name>
</gene>
<feature type="compositionally biased region" description="Basic and acidic residues" evidence="5">
    <location>
        <begin position="19"/>
        <end position="30"/>
    </location>
</feature>
<dbReference type="PANTHER" id="PTHR37994:SF4">
    <property type="entry name" value="ER TRANSPORTER 6TM N-TERMINAL DOMAIN-CONTAINING PROTEIN-RELATED"/>
    <property type="match status" value="1"/>
</dbReference>
<protein>
    <recommendedName>
        <fullName evidence="12">ER transporter 6TM N-terminal domain-containing protein</fullName>
    </recommendedName>
</protein>
<feature type="transmembrane region" description="Helical" evidence="6">
    <location>
        <begin position="165"/>
        <end position="183"/>
    </location>
</feature>
<dbReference type="InterPro" id="IPR018820">
    <property type="entry name" value="BRE4-related_DUF2421"/>
</dbReference>
<feature type="transmembrane region" description="Helical" evidence="6">
    <location>
        <begin position="713"/>
        <end position="731"/>
    </location>
</feature>
<evidence type="ECO:0000313" key="10">
    <source>
        <dbReference type="EMBL" id="SMQ47507.1"/>
    </source>
</evidence>
<evidence type="ECO:0000256" key="6">
    <source>
        <dbReference type="SAM" id="Phobius"/>
    </source>
</evidence>
<feature type="transmembrane region" description="Helical" evidence="6">
    <location>
        <begin position="108"/>
        <end position="131"/>
    </location>
</feature>
<dbReference type="PANTHER" id="PTHR37994">
    <property type="entry name" value="ARAE_2_N DOMAIN-CONTAINING PROTEIN-RELATED"/>
    <property type="match status" value="1"/>
</dbReference>
<feature type="domain" description="Integral membrane bound transporter" evidence="9">
    <location>
        <begin position="659"/>
        <end position="796"/>
    </location>
</feature>
<feature type="domain" description="DUF2421" evidence="7">
    <location>
        <begin position="800"/>
        <end position="1030"/>
    </location>
</feature>
<feature type="domain" description="Putative ER transporter 6TM N-terminal" evidence="8">
    <location>
        <begin position="43"/>
        <end position="429"/>
    </location>
</feature>